<reference evidence="2 3" key="1">
    <citation type="journal article" date="2019" name="Nat. Ecol. Evol.">
        <title>Megaphylogeny resolves global patterns of mushroom evolution.</title>
        <authorList>
            <person name="Varga T."/>
            <person name="Krizsan K."/>
            <person name="Foldi C."/>
            <person name="Dima B."/>
            <person name="Sanchez-Garcia M."/>
            <person name="Sanchez-Ramirez S."/>
            <person name="Szollosi G.J."/>
            <person name="Szarkandi J.G."/>
            <person name="Papp V."/>
            <person name="Albert L."/>
            <person name="Andreopoulos W."/>
            <person name="Angelini C."/>
            <person name="Antonin V."/>
            <person name="Barry K.W."/>
            <person name="Bougher N.L."/>
            <person name="Buchanan P."/>
            <person name="Buyck B."/>
            <person name="Bense V."/>
            <person name="Catcheside P."/>
            <person name="Chovatia M."/>
            <person name="Cooper J."/>
            <person name="Damon W."/>
            <person name="Desjardin D."/>
            <person name="Finy P."/>
            <person name="Geml J."/>
            <person name="Haridas S."/>
            <person name="Hughes K."/>
            <person name="Justo A."/>
            <person name="Karasinski D."/>
            <person name="Kautmanova I."/>
            <person name="Kiss B."/>
            <person name="Kocsube S."/>
            <person name="Kotiranta H."/>
            <person name="LaButti K.M."/>
            <person name="Lechner B.E."/>
            <person name="Liimatainen K."/>
            <person name="Lipzen A."/>
            <person name="Lukacs Z."/>
            <person name="Mihaltcheva S."/>
            <person name="Morgado L.N."/>
            <person name="Niskanen T."/>
            <person name="Noordeloos M.E."/>
            <person name="Ohm R.A."/>
            <person name="Ortiz-Santana B."/>
            <person name="Ovrebo C."/>
            <person name="Racz N."/>
            <person name="Riley R."/>
            <person name="Savchenko A."/>
            <person name="Shiryaev A."/>
            <person name="Soop K."/>
            <person name="Spirin V."/>
            <person name="Szebenyi C."/>
            <person name="Tomsovsky M."/>
            <person name="Tulloss R.E."/>
            <person name="Uehling J."/>
            <person name="Grigoriev I.V."/>
            <person name="Vagvolgyi C."/>
            <person name="Papp T."/>
            <person name="Martin F.M."/>
            <person name="Miettinen O."/>
            <person name="Hibbett D.S."/>
            <person name="Nagy L.G."/>
        </authorList>
    </citation>
    <scope>NUCLEOTIDE SEQUENCE [LARGE SCALE GENOMIC DNA]</scope>
    <source>
        <strain evidence="2 3">CBS 166.37</strain>
    </source>
</reference>
<dbReference type="EMBL" id="ML213603">
    <property type="protein sequence ID" value="TFK38429.1"/>
    <property type="molecule type" value="Genomic_DNA"/>
</dbReference>
<organism evidence="2 3">
    <name type="scientific">Crucibulum laeve</name>
    <dbReference type="NCBI Taxonomy" id="68775"/>
    <lineage>
        <taxon>Eukaryota</taxon>
        <taxon>Fungi</taxon>
        <taxon>Dikarya</taxon>
        <taxon>Basidiomycota</taxon>
        <taxon>Agaricomycotina</taxon>
        <taxon>Agaricomycetes</taxon>
        <taxon>Agaricomycetidae</taxon>
        <taxon>Agaricales</taxon>
        <taxon>Agaricineae</taxon>
        <taxon>Nidulariaceae</taxon>
        <taxon>Crucibulum</taxon>
    </lineage>
</organism>
<keyword evidence="3" id="KW-1185">Reference proteome</keyword>
<keyword evidence="1" id="KW-0472">Membrane</keyword>
<evidence type="ECO:0000256" key="1">
    <source>
        <dbReference type="SAM" id="Phobius"/>
    </source>
</evidence>
<name>A0A5C3LYX1_9AGAR</name>
<feature type="transmembrane region" description="Helical" evidence="1">
    <location>
        <begin position="6"/>
        <end position="27"/>
    </location>
</feature>
<proteinExistence type="predicted"/>
<sequence length="71" mass="8029">MDQYSWIQNILCPTASGLRAYIITLLWKYFGARFMSSSSLNGRKVRRFKVGLLRYEITAMDCTSVSPSASA</sequence>
<evidence type="ECO:0000313" key="2">
    <source>
        <dbReference type="EMBL" id="TFK38429.1"/>
    </source>
</evidence>
<protein>
    <submittedName>
        <fullName evidence="2">Uncharacterized protein</fullName>
    </submittedName>
</protein>
<gene>
    <name evidence="2" type="ORF">BDQ12DRAFT_683651</name>
</gene>
<evidence type="ECO:0000313" key="3">
    <source>
        <dbReference type="Proteomes" id="UP000308652"/>
    </source>
</evidence>
<dbReference type="AlphaFoldDB" id="A0A5C3LYX1"/>
<keyword evidence="1" id="KW-1133">Transmembrane helix</keyword>
<accession>A0A5C3LYX1</accession>
<dbReference type="Proteomes" id="UP000308652">
    <property type="component" value="Unassembled WGS sequence"/>
</dbReference>
<keyword evidence="1" id="KW-0812">Transmembrane</keyword>